<evidence type="ECO:0000256" key="4">
    <source>
        <dbReference type="ARBA" id="ARBA00022490"/>
    </source>
</evidence>
<dbReference type="InterPro" id="IPR015988">
    <property type="entry name" value="STAT_TF_CC"/>
</dbReference>
<sequence length="645" mass="74035">MEQQLEECVRLRNEYNHMLAYYNETNELLPHESHHVYDNFAPLDPLMEVERSIICDNLLAKEIELVQKVIECTDLLLQSGHDVRSRLECWKVKQKWAQIGFTFSDKDTELAAIDSEFATLFDCISKLQELANELVIMLAQSMGMPENAQSSSIVQLNEVNSQLNLLYRALLHQVLVVTIQPEPVLITKRYMDAMEIHFLAAEKLGMKRETNMPSVHFKIITEELAKQLTDGNTIEEVGEIENAEGKFAVNAKQQMTVEFSKSKLINVKPRTNCSLKGNQKTKKEQKYVLFFYSDPLNLKNFGQVSLWALSLPVMVGVNVSQYCELYATVFWQRAFGCVDCHEEVEDTLLKVTWPQLAEAIKCQFQSFTGATRSLTQHDTDYIADKLFGPAPINDPLRQGTFIDYARFVEETMNSRVQFSCWDWFYSITQLIKEKEILEFWNEGWLIGFISYDDATQRTMMARSPTFLLRFSEGTMGAISIAGVFDTDTADRRRVERLPFHLSPMGISDLKKMSLVETLRVNQDLHYLYPEVTKASILAHFAKKSPTEVTQKSTNLGHKPYTKQRIHTFARPEPGTSCRESTLPTSGRPVPNYPVESDCNKMEVNSQDEHRRANYDFQTETHEQFAWPNNNSLNSNFQFSGIATVS</sequence>
<evidence type="ECO:0000256" key="12">
    <source>
        <dbReference type="SAM" id="MobiDB-lite"/>
    </source>
</evidence>
<dbReference type="SUPFAM" id="SSF55550">
    <property type="entry name" value="SH2 domain"/>
    <property type="match status" value="1"/>
</dbReference>
<dbReference type="GO" id="GO:0005634">
    <property type="term" value="C:nucleus"/>
    <property type="evidence" value="ECO:0007669"/>
    <property type="project" value="UniProtKB-SubCell"/>
</dbReference>
<keyword evidence="10" id="KW-0804">Transcription</keyword>
<dbReference type="InterPro" id="IPR036860">
    <property type="entry name" value="SH2_dom_sf"/>
</dbReference>
<dbReference type="Gene3D" id="2.60.40.630">
    <property type="entry name" value="STAT transcription factor, DNA-binding domain"/>
    <property type="match status" value="1"/>
</dbReference>
<evidence type="ECO:0000256" key="7">
    <source>
        <dbReference type="ARBA" id="ARBA00023015"/>
    </source>
</evidence>
<dbReference type="Pfam" id="PF02864">
    <property type="entry name" value="STAT_bind"/>
    <property type="match status" value="1"/>
</dbReference>
<dbReference type="InterPro" id="IPR012345">
    <property type="entry name" value="STAT_TF_DNA-bd_N"/>
</dbReference>
<evidence type="ECO:0000259" key="13">
    <source>
        <dbReference type="Pfam" id="PF02864"/>
    </source>
</evidence>
<comment type="subcellular location">
    <subcellularLocation>
        <location evidence="2">Cytoplasm</location>
    </subcellularLocation>
    <subcellularLocation>
        <location evidence="1">Nucleus</location>
    </subcellularLocation>
</comment>
<dbReference type="SUPFAM" id="SSF47655">
    <property type="entry name" value="STAT"/>
    <property type="match status" value="1"/>
</dbReference>
<dbReference type="GO" id="GO:0003677">
    <property type="term" value="F:DNA binding"/>
    <property type="evidence" value="ECO:0007669"/>
    <property type="project" value="UniProtKB-KW"/>
</dbReference>
<evidence type="ECO:0000256" key="6">
    <source>
        <dbReference type="ARBA" id="ARBA00022999"/>
    </source>
</evidence>
<proteinExistence type="inferred from homology"/>
<dbReference type="Gene3D" id="3.30.505.10">
    <property type="entry name" value="SH2 domain"/>
    <property type="match status" value="1"/>
</dbReference>
<evidence type="ECO:0000256" key="8">
    <source>
        <dbReference type="ARBA" id="ARBA00023125"/>
    </source>
</evidence>
<evidence type="ECO:0000259" key="14">
    <source>
        <dbReference type="Pfam" id="PF21354"/>
    </source>
</evidence>
<dbReference type="Gene3D" id="1.20.1050.20">
    <property type="entry name" value="STAT transcription factor, all-alpha domain"/>
    <property type="match status" value="1"/>
</dbReference>
<dbReference type="InterPro" id="IPR048988">
    <property type="entry name" value="STAT_linker"/>
</dbReference>
<organism evidence="15 16">
    <name type="scientific">Plectus sambesii</name>
    <dbReference type="NCBI Taxonomy" id="2011161"/>
    <lineage>
        <taxon>Eukaryota</taxon>
        <taxon>Metazoa</taxon>
        <taxon>Ecdysozoa</taxon>
        <taxon>Nematoda</taxon>
        <taxon>Chromadorea</taxon>
        <taxon>Plectida</taxon>
        <taxon>Plectina</taxon>
        <taxon>Plectoidea</taxon>
        <taxon>Plectidae</taxon>
        <taxon>Plectus</taxon>
    </lineage>
</organism>
<keyword evidence="5" id="KW-0597">Phosphoprotein</keyword>
<evidence type="ECO:0000313" key="15">
    <source>
        <dbReference type="Proteomes" id="UP000887566"/>
    </source>
</evidence>
<dbReference type="AlphaFoldDB" id="A0A914W956"/>
<comment type="similarity">
    <text evidence="3">Belongs to the transcription factor STAT family.</text>
</comment>
<dbReference type="CDD" id="cd09919">
    <property type="entry name" value="SH2_STAT_family"/>
    <property type="match status" value="1"/>
</dbReference>
<evidence type="ECO:0000256" key="2">
    <source>
        <dbReference type="ARBA" id="ARBA00004496"/>
    </source>
</evidence>
<dbReference type="Pfam" id="PF21354">
    <property type="entry name" value="STAT_linker"/>
    <property type="match status" value="1"/>
</dbReference>
<keyword evidence="9" id="KW-0010">Activator</keyword>
<dbReference type="InterPro" id="IPR013801">
    <property type="entry name" value="STAT_TF_DNA-bd"/>
</dbReference>
<reference evidence="16" key="1">
    <citation type="submission" date="2022-11" db="UniProtKB">
        <authorList>
            <consortium name="WormBaseParasite"/>
        </authorList>
    </citation>
    <scope>IDENTIFICATION</scope>
</reference>
<dbReference type="Gene3D" id="1.10.238.10">
    <property type="entry name" value="EF-hand"/>
    <property type="match status" value="1"/>
</dbReference>
<keyword evidence="7" id="KW-0805">Transcription regulation</keyword>
<feature type="domain" description="STAT transcription factor DNA-binding" evidence="13">
    <location>
        <begin position="180"/>
        <end position="315"/>
    </location>
</feature>
<dbReference type="SUPFAM" id="SSF49417">
    <property type="entry name" value="p53-like transcription factors"/>
    <property type="match status" value="1"/>
</dbReference>
<keyword evidence="4" id="KW-0963">Cytoplasm</keyword>
<dbReference type="Proteomes" id="UP000887566">
    <property type="component" value="Unplaced"/>
</dbReference>
<dbReference type="WBParaSite" id="PSAMB.scaffold3369size18556.g21205.t1">
    <property type="protein sequence ID" value="PSAMB.scaffold3369size18556.g21205.t1"/>
    <property type="gene ID" value="PSAMB.scaffold3369size18556.g21205"/>
</dbReference>
<evidence type="ECO:0000313" key="16">
    <source>
        <dbReference type="WBParaSite" id="PSAMB.scaffold3369size18556.g21205.t1"/>
    </source>
</evidence>
<evidence type="ECO:0000256" key="3">
    <source>
        <dbReference type="ARBA" id="ARBA00005586"/>
    </source>
</evidence>
<evidence type="ECO:0000256" key="10">
    <source>
        <dbReference type="ARBA" id="ARBA00023163"/>
    </source>
</evidence>
<name>A0A914W956_9BILA</name>
<protein>
    <submittedName>
        <fullName evidence="16">STAT transcription factor DNA-binding domain-containing protein</fullName>
    </submittedName>
</protein>
<accession>A0A914W956</accession>
<evidence type="ECO:0000256" key="1">
    <source>
        <dbReference type="ARBA" id="ARBA00004123"/>
    </source>
</evidence>
<dbReference type="InterPro" id="IPR001217">
    <property type="entry name" value="STAT"/>
</dbReference>
<keyword evidence="15" id="KW-1185">Reference proteome</keyword>
<keyword evidence="8" id="KW-0238">DNA-binding</keyword>
<evidence type="ECO:0000256" key="5">
    <source>
        <dbReference type="ARBA" id="ARBA00022553"/>
    </source>
</evidence>
<feature type="region of interest" description="Disordered" evidence="12">
    <location>
        <begin position="570"/>
        <end position="594"/>
    </location>
</feature>
<feature type="domain" description="Signal transducer and activator of transcription linker" evidence="14">
    <location>
        <begin position="350"/>
        <end position="424"/>
    </location>
</feature>
<evidence type="ECO:0000256" key="9">
    <source>
        <dbReference type="ARBA" id="ARBA00023159"/>
    </source>
</evidence>
<keyword evidence="6" id="KW-0727">SH2 domain</keyword>
<dbReference type="InterPro" id="IPR008967">
    <property type="entry name" value="p53-like_TF_DNA-bd_sf"/>
</dbReference>
<dbReference type="GO" id="GO:0005737">
    <property type="term" value="C:cytoplasm"/>
    <property type="evidence" value="ECO:0007669"/>
    <property type="project" value="UniProtKB-SubCell"/>
</dbReference>
<dbReference type="GO" id="GO:0007165">
    <property type="term" value="P:signal transduction"/>
    <property type="evidence" value="ECO:0007669"/>
    <property type="project" value="InterPro"/>
</dbReference>
<dbReference type="GO" id="GO:0003700">
    <property type="term" value="F:DNA-binding transcription factor activity"/>
    <property type="evidence" value="ECO:0007669"/>
    <property type="project" value="InterPro"/>
</dbReference>
<dbReference type="PANTHER" id="PTHR11801">
    <property type="entry name" value="SIGNAL TRANSDUCER AND ACTIVATOR OF TRANSCRIPTION"/>
    <property type="match status" value="1"/>
</dbReference>
<evidence type="ECO:0000256" key="11">
    <source>
        <dbReference type="ARBA" id="ARBA00023242"/>
    </source>
</evidence>
<keyword evidence="11" id="KW-0539">Nucleus</keyword>